<dbReference type="Pfam" id="PF02798">
    <property type="entry name" value="GST_N"/>
    <property type="match status" value="1"/>
</dbReference>
<comment type="cofactor">
    <cofactor evidence="2">
        <name>glutathione</name>
        <dbReference type="ChEBI" id="CHEBI:57925"/>
    </cofactor>
</comment>
<evidence type="ECO:0000256" key="6">
    <source>
        <dbReference type="ARBA" id="ARBA00022878"/>
    </source>
</evidence>
<dbReference type="FunFam" id="1.20.1050.10:FF:000010">
    <property type="entry name" value="Maleylacetoacetate isomerase isoform 1"/>
    <property type="match status" value="1"/>
</dbReference>
<dbReference type="InterPro" id="IPR040079">
    <property type="entry name" value="Glutathione_S-Trfase"/>
</dbReference>
<evidence type="ECO:0000256" key="7">
    <source>
        <dbReference type="ARBA" id="ARBA00023232"/>
    </source>
</evidence>
<reference evidence="10" key="1">
    <citation type="journal article" date="2016" name="Mol. Ecol. Resour.">
        <title>Evaluation of the impact of RNA preservation methods of spiders for de novo transcriptome assembly.</title>
        <authorList>
            <person name="Kono N."/>
            <person name="Nakamura H."/>
            <person name="Ito Y."/>
            <person name="Tomita M."/>
            <person name="Arakawa K."/>
        </authorList>
    </citation>
    <scope>NUCLEOTIDE SEQUENCE</scope>
    <source>
        <tissue evidence="10">Whole body</tissue>
    </source>
</reference>
<dbReference type="SFLD" id="SFLDG00358">
    <property type="entry name" value="Main_(cytGST)"/>
    <property type="match status" value="1"/>
</dbReference>
<evidence type="ECO:0000256" key="2">
    <source>
        <dbReference type="ARBA" id="ARBA00001955"/>
    </source>
</evidence>
<keyword evidence="7" id="KW-0585">Phenylalanine catabolism</keyword>
<dbReference type="InterPro" id="IPR036249">
    <property type="entry name" value="Thioredoxin-like_sf"/>
</dbReference>
<dbReference type="EC" id="5.2.1.2" evidence="5"/>
<dbReference type="Gene3D" id="1.20.1050.10">
    <property type="match status" value="1"/>
</dbReference>
<evidence type="ECO:0000256" key="4">
    <source>
        <dbReference type="ARBA" id="ARBA00010007"/>
    </source>
</evidence>
<dbReference type="GO" id="GO:0006559">
    <property type="term" value="P:L-phenylalanine catabolic process"/>
    <property type="evidence" value="ECO:0007669"/>
    <property type="project" value="UniProtKB-UniPathway"/>
</dbReference>
<dbReference type="NCBIfam" id="TIGR01262">
    <property type="entry name" value="maiA"/>
    <property type="match status" value="1"/>
</dbReference>
<dbReference type="CDD" id="cd03191">
    <property type="entry name" value="GST_C_Zeta"/>
    <property type="match status" value="1"/>
</dbReference>
<proteinExistence type="evidence at transcript level"/>
<dbReference type="GO" id="GO:0004364">
    <property type="term" value="F:glutathione transferase activity"/>
    <property type="evidence" value="ECO:0007669"/>
    <property type="project" value="TreeGrafter"/>
</dbReference>
<dbReference type="GO" id="GO:0016034">
    <property type="term" value="F:maleylacetoacetate isomerase activity"/>
    <property type="evidence" value="ECO:0007669"/>
    <property type="project" value="UniProtKB-EC"/>
</dbReference>
<dbReference type="PANTHER" id="PTHR42673">
    <property type="entry name" value="MALEYLACETOACETATE ISOMERASE"/>
    <property type="match status" value="1"/>
</dbReference>
<feature type="domain" description="GST N-terminal" evidence="8">
    <location>
        <begin position="4"/>
        <end position="85"/>
    </location>
</feature>
<dbReference type="SUPFAM" id="SSF52833">
    <property type="entry name" value="Thioredoxin-like"/>
    <property type="match status" value="1"/>
</dbReference>
<accession>A0A2L2YDQ1</accession>
<comment type="catalytic activity">
    <reaction evidence="1">
        <text>4-maleylacetoacetate = 4-fumarylacetoacetate</text>
        <dbReference type="Rhea" id="RHEA:14817"/>
        <dbReference type="ChEBI" id="CHEBI:17105"/>
        <dbReference type="ChEBI" id="CHEBI:18034"/>
        <dbReference type="EC" id="5.2.1.2"/>
    </reaction>
</comment>
<keyword evidence="6" id="KW-0828">Tyrosine catabolism</keyword>
<dbReference type="Pfam" id="PF14497">
    <property type="entry name" value="GST_C_3"/>
    <property type="match status" value="1"/>
</dbReference>
<dbReference type="InterPro" id="IPR010987">
    <property type="entry name" value="Glutathione-S-Trfase_C-like"/>
</dbReference>
<dbReference type="InterPro" id="IPR034333">
    <property type="entry name" value="GST_Zeta_N"/>
</dbReference>
<evidence type="ECO:0000256" key="5">
    <source>
        <dbReference type="ARBA" id="ARBA00013199"/>
    </source>
</evidence>
<sequence>MAHCKPILYSYFRSSCSWRVRIALAYKGIDYECKTVDLLAGQQYSESYLKINPTGEVPVYVDNGKTITNSTAILEYLEETVPNAPLLPTDPVKRAQVRGLVDNIVAGIQPLQNMKVLFFLGEKAASWGGEKSVAFGKHWVESGLKSLEKKLQGTHGKYCVGDNVTFADLCLIPQVYNAEDRFDINLSNFPLISEISSRLKKLDAFEVSHPDNQPDSP</sequence>
<feature type="domain" description="GST C-terminal" evidence="9">
    <location>
        <begin position="90"/>
        <end position="217"/>
    </location>
</feature>
<dbReference type="GO" id="GO:0006572">
    <property type="term" value="P:L-tyrosine catabolic process"/>
    <property type="evidence" value="ECO:0007669"/>
    <property type="project" value="UniProtKB-KW"/>
</dbReference>
<dbReference type="SFLD" id="SFLDS00019">
    <property type="entry name" value="Glutathione_Transferase_(cytos"/>
    <property type="match status" value="1"/>
</dbReference>
<dbReference type="EMBL" id="IAAA01010811">
    <property type="protein sequence ID" value="LAA06282.1"/>
    <property type="molecule type" value="mRNA"/>
</dbReference>
<dbReference type="InterPro" id="IPR036282">
    <property type="entry name" value="Glutathione-S-Trfase_C_sf"/>
</dbReference>
<evidence type="ECO:0000256" key="3">
    <source>
        <dbReference type="ARBA" id="ARBA00004671"/>
    </source>
</evidence>
<protein>
    <recommendedName>
        <fullName evidence="5">maleylacetoacetate isomerase</fullName>
        <ecNumber evidence="5">5.2.1.2</ecNumber>
    </recommendedName>
</protein>
<evidence type="ECO:0000313" key="10">
    <source>
        <dbReference type="EMBL" id="LAA06282.1"/>
    </source>
</evidence>
<dbReference type="AlphaFoldDB" id="A0A2L2YDQ1"/>
<dbReference type="UniPathway" id="UPA00139">
    <property type="reaction ID" value="UER00340"/>
</dbReference>
<dbReference type="PROSITE" id="PS50405">
    <property type="entry name" value="GST_CTER"/>
    <property type="match status" value="1"/>
</dbReference>
<dbReference type="PANTHER" id="PTHR42673:SF4">
    <property type="entry name" value="MALEYLACETOACETATE ISOMERASE"/>
    <property type="match status" value="1"/>
</dbReference>
<dbReference type="SUPFAM" id="SSF47616">
    <property type="entry name" value="GST C-terminal domain-like"/>
    <property type="match status" value="1"/>
</dbReference>
<dbReference type="RefSeq" id="XP_042911446.1">
    <property type="nucleotide sequence ID" value="XM_043055512.2"/>
</dbReference>
<dbReference type="InterPro" id="IPR034330">
    <property type="entry name" value="GST_Zeta_C"/>
</dbReference>
<keyword evidence="10" id="KW-0413">Isomerase</keyword>
<dbReference type="CDD" id="cd03042">
    <property type="entry name" value="GST_N_Zeta"/>
    <property type="match status" value="1"/>
</dbReference>
<dbReference type="OMA" id="WYRHWVR"/>
<dbReference type="GO" id="GO:0006749">
    <property type="term" value="P:glutathione metabolic process"/>
    <property type="evidence" value="ECO:0007669"/>
    <property type="project" value="TreeGrafter"/>
</dbReference>
<dbReference type="InterPro" id="IPR004046">
    <property type="entry name" value="GST_C"/>
</dbReference>
<organism evidence="10">
    <name type="scientific">Parasteatoda tepidariorum</name>
    <name type="common">Common house spider</name>
    <name type="synonym">Achaearanea tepidariorum</name>
    <dbReference type="NCBI Taxonomy" id="114398"/>
    <lineage>
        <taxon>Eukaryota</taxon>
        <taxon>Metazoa</taxon>
        <taxon>Ecdysozoa</taxon>
        <taxon>Arthropoda</taxon>
        <taxon>Chelicerata</taxon>
        <taxon>Arachnida</taxon>
        <taxon>Araneae</taxon>
        <taxon>Araneomorphae</taxon>
        <taxon>Entelegynae</taxon>
        <taxon>Araneoidea</taxon>
        <taxon>Theridiidae</taxon>
        <taxon>Parasteatoda</taxon>
    </lineage>
</organism>
<evidence type="ECO:0000259" key="9">
    <source>
        <dbReference type="PROSITE" id="PS50405"/>
    </source>
</evidence>
<dbReference type="GO" id="GO:0005739">
    <property type="term" value="C:mitochondrion"/>
    <property type="evidence" value="ECO:0007669"/>
    <property type="project" value="TreeGrafter"/>
</dbReference>
<name>A0A2L2YDQ1_PARTP</name>
<comment type="pathway">
    <text evidence="3">Amino-acid degradation; L-phenylalanine degradation; acetoacetate and fumarate from L-phenylalanine: step 5/6.</text>
</comment>
<evidence type="ECO:0000256" key="1">
    <source>
        <dbReference type="ARBA" id="ARBA00001622"/>
    </source>
</evidence>
<dbReference type="InterPro" id="IPR005955">
    <property type="entry name" value="GST_Zeta"/>
</dbReference>
<dbReference type="Gene3D" id="3.40.30.10">
    <property type="entry name" value="Glutaredoxin"/>
    <property type="match status" value="1"/>
</dbReference>
<dbReference type="PROSITE" id="PS50404">
    <property type="entry name" value="GST_NTER"/>
    <property type="match status" value="1"/>
</dbReference>
<dbReference type="KEGG" id="ptep:107456270"/>
<dbReference type="InterPro" id="IPR004045">
    <property type="entry name" value="Glutathione_S-Trfase_N"/>
</dbReference>
<evidence type="ECO:0000259" key="8">
    <source>
        <dbReference type="PROSITE" id="PS50404"/>
    </source>
</evidence>
<comment type="similarity">
    <text evidence="4">Belongs to the GST superfamily. Zeta family.</text>
</comment>
<dbReference type="GeneID" id="107456270"/>
<dbReference type="OrthoDB" id="202840at2759"/>